<accession>A0AAN8GJH2</accession>
<dbReference type="InterPro" id="IPR000330">
    <property type="entry name" value="SNF2_N"/>
</dbReference>
<evidence type="ECO:0000259" key="14">
    <source>
        <dbReference type="PROSITE" id="PS51192"/>
    </source>
</evidence>
<reference evidence="16 17" key="1">
    <citation type="journal article" date="2023" name="Mol. Biol. Evol.">
        <title>Genomics of Secondarily Temperate Adaptation in the Only Non-Antarctic Icefish.</title>
        <authorList>
            <person name="Rivera-Colon A.G."/>
            <person name="Rayamajhi N."/>
            <person name="Minhas B.F."/>
            <person name="Madrigal G."/>
            <person name="Bilyk K.T."/>
            <person name="Yoon V."/>
            <person name="Hune M."/>
            <person name="Gregory S."/>
            <person name="Cheng C.H.C."/>
            <person name="Catchen J.M."/>
        </authorList>
    </citation>
    <scope>NUCLEOTIDE SEQUENCE [LARGE SCALE GENOMIC DNA]</scope>
    <source>
        <strain evidence="16">JC2023a</strain>
    </source>
</reference>
<dbReference type="SMART" id="SM00487">
    <property type="entry name" value="DEXDc"/>
    <property type="match status" value="1"/>
</dbReference>
<name>A0AAN8GJH2_9TELE</name>
<keyword evidence="17" id="KW-1185">Reference proteome</keyword>
<gene>
    <name evidence="16" type="ORF">CesoFtcFv8_023111</name>
</gene>
<dbReference type="FunFam" id="3.40.50.300:FF:003788">
    <property type="entry name" value="INO80 complex subunit"/>
    <property type="match status" value="1"/>
</dbReference>
<dbReference type="PROSITE" id="PS51192">
    <property type="entry name" value="HELICASE_ATP_BIND_1"/>
    <property type="match status" value="1"/>
</dbReference>
<dbReference type="EMBL" id="JAULUE010002064">
    <property type="protein sequence ID" value="KAK5880043.1"/>
    <property type="molecule type" value="Genomic_DNA"/>
</dbReference>
<dbReference type="PROSITE" id="PS51413">
    <property type="entry name" value="DBINO"/>
    <property type="match status" value="1"/>
</dbReference>
<dbReference type="GO" id="GO:0031011">
    <property type="term" value="C:Ino80 complex"/>
    <property type="evidence" value="ECO:0007669"/>
    <property type="project" value="UniProtKB-UniRule"/>
</dbReference>
<dbReference type="InterPro" id="IPR014001">
    <property type="entry name" value="Helicase_ATP-bd"/>
</dbReference>
<evidence type="ECO:0000256" key="2">
    <source>
        <dbReference type="ARBA" id="ARBA00007025"/>
    </source>
</evidence>
<organism evidence="16 17">
    <name type="scientific">Champsocephalus esox</name>
    <name type="common">pike icefish</name>
    <dbReference type="NCBI Taxonomy" id="159716"/>
    <lineage>
        <taxon>Eukaryota</taxon>
        <taxon>Metazoa</taxon>
        <taxon>Chordata</taxon>
        <taxon>Craniata</taxon>
        <taxon>Vertebrata</taxon>
        <taxon>Euteleostomi</taxon>
        <taxon>Actinopterygii</taxon>
        <taxon>Neopterygii</taxon>
        <taxon>Teleostei</taxon>
        <taxon>Neoteleostei</taxon>
        <taxon>Acanthomorphata</taxon>
        <taxon>Eupercaria</taxon>
        <taxon>Perciformes</taxon>
        <taxon>Notothenioidei</taxon>
        <taxon>Channichthyidae</taxon>
        <taxon>Champsocephalus</taxon>
    </lineage>
</organism>
<comment type="subunit">
    <text evidence="11">Component of the INO80 chromatin-remodeling complex.</text>
</comment>
<feature type="domain" description="DBINO" evidence="15">
    <location>
        <begin position="275"/>
        <end position="400"/>
    </location>
</feature>
<comment type="catalytic activity">
    <reaction evidence="11">
        <text>ATP + H2O = ADP + phosphate + H(+)</text>
        <dbReference type="Rhea" id="RHEA:13065"/>
        <dbReference type="ChEBI" id="CHEBI:15377"/>
        <dbReference type="ChEBI" id="CHEBI:15378"/>
        <dbReference type="ChEBI" id="CHEBI:30616"/>
        <dbReference type="ChEBI" id="CHEBI:43474"/>
        <dbReference type="ChEBI" id="CHEBI:456216"/>
    </reaction>
</comment>
<comment type="function">
    <text evidence="11">ATPase component of the INO80 complex which remodels chromatin by shifting nucleosomes and is involved in DNA repair.</text>
</comment>
<comment type="similarity">
    <text evidence="2 11">Belongs to the SNF2/RAD54 helicase family.</text>
</comment>
<keyword evidence="10" id="KW-0539">Nucleus</keyword>
<dbReference type="CDD" id="cd18002">
    <property type="entry name" value="DEXQc_INO80"/>
    <property type="match status" value="1"/>
</dbReference>
<keyword evidence="4" id="KW-0547">Nucleotide-binding</keyword>
<dbReference type="GO" id="GO:0003677">
    <property type="term" value="F:DNA binding"/>
    <property type="evidence" value="ECO:0007669"/>
    <property type="project" value="UniProtKB-UniRule"/>
</dbReference>
<dbReference type="SUPFAM" id="SSF52540">
    <property type="entry name" value="P-loop containing nucleoside triphosphate hydrolases"/>
    <property type="match status" value="2"/>
</dbReference>
<feature type="compositionally biased region" description="Acidic residues" evidence="13">
    <location>
        <begin position="936"/>
        <end position="946"/>
    </location>
</feature>
<evidence type="ECO:0000256" key="7">
    <source>
        <dbReference type="ARBA" id="ARBA00022840"/>
    </source>
</evidence>
<feature type="coiled-coil region" evidence="12">
    <location>
        <begin position="356"/>
        <end position="386"/>
    </location>
</feature>
<dbReference type="GO" id="GO:0005524">
    <property type="term" value="F:ATP binding"/>
    <property type="evidence" value="ECO:0007669"/>
    <property type="project" value="UniProtKB-UniRule"/>
</dbReference>
<evidence type="ECO:0000256" key="12">
    <source>
        <dbReference type="SAM" id="Coils"/>
    </source>
</evidence>
<dbReference type="PANTHER" id="PTHR45685">
    <property type="entry name" value="HELICASE SRCAP-RELATED"/>
    <property type="match status" value="1"/>
</dbReference>
<dbReference type="GO" id="GO:0016887">
    <property type="term" value="F:ATP hydrolysis activity"/>
    <property type="evidence" value="ECO:0007669"/>
    <property type="project" value="TreeGrafter"/>
</dbReference>
<evidence type="ECO:0000256" key="9">
    <source>
        <dbReference type="ARBA" id="ARBA00023204"/>
    </source>
</evidence>
<dbReference type="EC" id="3.6.4.-" evidence="11"/>
<dbReference type="Gene3D" id="3.40.50.10810">
    <property type="entry name" value="Tandem AAA-ATPase domain"/>
    <property type="match status" value="1"/>
</dbReference>
<dbReference type="GO" id="GO:0140658">
    <property type="term" value="F:ATP-dependent chromatin remodeler activity"/>
    <property type="evidence" value="ECO:0007669"/>
    <property type="project" value="InterPro"/>
</dbReference>
<dbReference type="Pfam" id="PF00176">
    <property type="entry name" value="SNF2-rel_dom"/>
    <property type="match status" value="1"/>
</dbReference>
<dbReference type="FunFam" id="3.40.50.10810:FF:000006">
    <property type="entry name" value="Putative DNA helicase INO80"/>
    <property type="match status" value="1"/>
</dbReference>
<dbReference type="Pfam" id="PF13892">
    <property type="entry name" value="DBINO"/>
    <property type="match status" value="1"/>
</dbReference>
<comment type="caution">
    <text evidence="16">The sequence shown here is derived from an EMBL/GenBank/DDBJ whole genome shotgun (WGS) entry which is preliminary data.</text>
</comment>
<comment type="domain">
    <text evidence="11">The DBINO region is involved in binding to DNA.</text>
</comment>
<dbReference type="InterPro" id="IPR020838">
    <property type="entry name" value="DBINO"/>
</dbReference>
<proteinExistence type="inferred from homology"/>
<evidence type="ECO:0000256" key="13">
    <source>
        <dbReference type="SAM" id="MobiDB-lite"/>
    </source>
</evidence>
<protein>
    <recommendedName>
        <fullName evidence="3 11">Chromatin-remodeling ATPase INO80</fullName>
        <ecNumber evidence="11">3.6.4.-</ecNumber>
    </recommendedName>
</protein>
<dbReference type="InterPro" id="IPR031047">
    <property type="entry name" value="DEXQc_INO80"/>
</dbReference>
<evidence type="ECO:0000256" key="8">
    <source>
        <dbReference type="ARBA" id="ARBA00023125"/>
    </source>
</evidence>
<keyword evidence="5 11" id="KW-0227">DNA damage</keyword>
<sequence>MASGQGGRPEAGASGSSGLAKPLYLQRLERSLRLDSFLRQTAAIFNGDITTSDESDDSDGGLGTGLSLDAPTQHTALTVKSEPCEEEDGLSEEKPLNGVLLHGKDQKADNNASLYNFSKLKKNRKWLKTILLSDDTTDSDTDSDDSDFSLSRDELQDMLRLHRFTRQHQSKFHSDRELHQYQYYSTGLLSTHDPFYEQQRHLLGPRKKKIKDEKKCKAKLKKVKKKKKRGEGDFLDDGRPYITKIFAKFSHDAPLPVVKKKHLTIEQLNARRRKVWLTIAKKEIPKTFKQKTSAKNLVSTNAKKLAHQCMREVRRAAIQAQKNCKETLPRARRLTKEMMLYWKKYDKVEKEHRKRAEKEALEQRKLDEEMKEAKRQQRKLNFLITQTELYAHFMGGKASMGGPEGDTAQMEILRKLEDSAGLRQIDIGGGVMVKMGQQDYDSSYYKSQAMRNAKEAYQIHQERTRMFDEEAKDSRCASLHAVVGPSSGSGFGESYSLANPSIHAGEEIPQPAMFDGKLKGYQLKGMNWLANLYEQGINGILADEMGLGKTVQSIALLAHLAEKDNIWGPFLIISPASTLNNWHQEFTRFVPSFKVLPYWGNPHDRKVIRKFWSQKTLYTRNAPFHVVITSYQLVVQDVKYFQRVKWQYMVLDEAQALKSSTSVRWKILLQFQCRNRLLLTGTPIQNTMAELWALLHFIMPTLFDSHDEFNEWFSRDIESHAENKSAIDENQLSRLHMILKPFMLRRIKKDVENELSDKIEILTYCQLTSRQRLLYQALRNKISIEDLLQSSMGSSQLSHNTTSSLMNLVMQFRKVCNHPDLFERQETRSPYHMFLKPYVMSKFLYRHGLIHACNQSKNKLLQVLLSPFSPNHIQQSLFHRKGDDKGSCFSFLRFIDVSPAEMSNLMLQGTLVRWLALFLSLKAAYRLHHQRLFGLEEEEEGQEEAGDSLGERGGSQPRSKCLSRKDLILWLNRPTNFPNVQTSPVLQDLVFTALRPGMMGHTDVMIHCRSSATSTMRPCQPTPPPKFLLAATPRVTAVPMERYCDDRSAEYEWRVTRGGGGRSLQTVFPLRLS</sequence>
<dbReference type="AlphaFoldDB" id="A0AAN8GJH2"/>
<dbReference type="Proteomes" id="UP001335648">
    <property type="component" value="Unassembled WGS sequence"/>
</dbReference>
<feature type="region of interest" description="Disordered" evidence="13">
    <location>
        <begin position="936"/>
        <end position="959"/>
    </location>
</feature>
<evidence type="ECO:0000259" key="15">
    <source>
        <dbReference type="PROSITE" id="PS51413"/>
    </source>
</evidence>
<evidence type="ECO:0000313" key="16">
    <source>
        <dbReference type="EMBL" id="KAK5880043.1"/>
    </source>
</evidence>
<feature type="region of interest" description="Disordered" evidence="13">
    <location>
        <begin position="49"/>
        <end position="70"/>
    </location>
</feature>
<evidence type="ECO:0000256" key="1">
    <source>
        <dbReference type="ARBA" id="ARBA00004123"/>
    </source>
</evidence>
<evidence type="ECO:0000256" key="6">
    <source>
        <dbReference type="ARBA" id="ARBA00022801"/>
    </source>
</evidence>
<evidence type="ECO:0000256" key="5">
    <source>
        <dbReference type="ARBA" id="ARBA00022763"/>
    </source>
</evidence>
<feature type="domain" description="Helicase ATP-binding" evidence="14">
    <location>
        <begin position="530"/>
        <end position="701"/>
    </location>
</feature>
<dbReference type="GO" id="GO:0060255">
    <property type="term" value="P:regulation of macromolecule metabolic process"/>
    <property type="evidence" value="ECO:0007669"/>
    <property type="project" value="UniProtKB-ARBA"/>
</dbReference>
<dbReference type="GO" id="GO:0006281">
    <property type="term" value="P:DNA repair"/>
    <property type="evidence" value="ECO:0007669"/>
    <property type="project" value="UniProtKB-UniRule"/>
</dbReference>
<evidence type="ECO:0000256" key="3">
    <source>
        <dbReference type="ARBA" id="ARBA00019805"/>
    </source>
</evidence>
<evidence type="ECO:0000256" key="11">
    <source>
        <dbReference type="RuleBase" id="RU368001"/>
    </source>
</evidence>
<evidence type="ECO:0000313" key="17">
    <source>
        <dbReference type="Proteomes" id="UP001335648"/>
    </source>
</evidence>
<keyword evidence="7 11" id="KW-0067">ATP-binding</keyword>
<dbReference type="Gene3D" id="3.40.50.300">
    <property type="entry name" value="P-loop containing nucleotide triphosphate hydrolases"/>
    <property type="match status" value="1"/>
</dbReference>
<dbReference type="PANTHER" id="PTHR45685:SF2">
    <property type="entry name" value="CHROMATIN-REMODELING ATPASE INO80"/>
    <property type="match status" value="1"/>
</dbReference>
<dbReference type="GO" id="GO:0006351">
    <property type="term" value="P:DNA-templated transcription"/>
    <property type="evidence" value="ECO:0007669"/>
    <property type="project" value="InterPro"/>
</dbReference>
<dbReference type="GO" id="GO:0042393">
    <property type="term" value="F:histone binding"/>
    <property type="evidence" value="ECO:0007669"/>
    <property type="project" value="TreeGrafter"/>
</dbReference>
<keyword evidence="8 11" id="KW-0238">DNA-binding</keyword>
<evidence type="ECO:0000256" key="10">
    <source>
        <dbReference type="ARBA" id="ARBA00023242"/>
    </source>
</evidence>
<keyword evidence="12" id="KW-0175">Coiled coil</keyword>
<dbReference type="InterPro" id="IPR038718">
    <property type="entry name" value="SNF2-like_sf"/>
</dbReference>
<evidence type="ECO:0000256" key="4">
    <source>
        <dbReference type="ARBA" id="ARBA00022741"/>
    </source>
</evidence>
<comment type="subcellular location">
    <subcellularLocation>
        <location evidence="1 11">Nucleus</location>
    </subcellularLocation>
</comment>
<dbReference type="InterPro" id="IPR050520">
    <property type="entry name" value="INO80/SWR1_helicase"/>
</dbReference>
<dbReference type="InterPro" id="IPR027417">
    <property type="entry name" value="P-loop_NTPase"/>
</dbReference>
<keyword evidence="9 11" id="KW-0234">DNA repair</keyword>
<keyword evidence="6 11" id="KW-0378">Hydrolase</keyword>